<comment type="caution">
    <text evidence="2">The sequence shown here is derived from an EMBL/GenBank/DDBJ whole genome shotgun (WGS) entry which is preliminary data.</text>
</comment>
<dbReference type="OrthoDB" id="495439at2"/>
<dbReference type="EMBL" id="VZZK01000018">
    <property type="protein sequence ID" value="KAB1077794.1"/>
    <property type="molecule type" value="Genomic_DNA"/>
</dbReference>
<keyword evidence="3" id="KW-1185">Reference proteome</keyword>
<gene>
    <name evidence="2" type="ORF">F6X53_17720</name>
</gene>
<dbReference type="Proteomes" id="UP000474159">
    <property type="component" value="Unassembled WGS sequence"/>
</dbReference>
<name>A0A6L3SVM4_9HYPH</name>
<reference evidence="2 3" key="1">
    <citation type="submission" date="2019-09" db="EMBL/GenBank/DDBJ databases">
        <title>YIM 48816 draft genome.</title>
        <authorList>
            <person name="Jiang L."/>
        </authorList>
    </citation>
    <scope>NUCLEOTIDE SEQUENCE [LARGE SCALE GENOMIC DNA]</scope>
    <source>
        <strain evidence="2 3">YIM 48816</strain>
    </source>
</reference>
<evidence type="ECO:0000313" key="2">
    <source>
        <dbReference type="EMBL" id="KAB1077794.1"/>
    </source>
</evidence>
<evidence type="ECO:0008006" key="4">
    <source>
        <dbReference type="Google" id="ProtNLM"/>
    </source>
</evidence>
<proteinExistence type="predicted"/>
<evidence type="ECO:0000256" key="1">
    <source>
        <dbReference type="SAM" id="Coils"/>
    </source>
</evidence>
<dbReference type="InterPro" id="IPR011660">
    <property type="entry name" value="VapB-like"/>
</dbReference>
<dbReference type="RefSeq" id="WP_151001518.1">
    <property type="nucleotide sequence ID" value="NZ_BPQY01000472.1"/>
</dbReference>
<protein>
    <recommendedName>
        <fullName evidence="4">PSK operon transcription factor</fullName>
    </recommendedName>
</protein>
<sequence>MSITIENEEAEALLSELTALTRRSEPDLLLDLLQRERERIEREMSEAVASGRTLHERWTARPITDPRPVDDVLAYDENGLPA</sequence>
<accession>A0A6L3SVM4</accession>
<organism evidence="2 3">
    <name type="scientific">Methylobacterium soli</name>
    <dbReference type="NCBI Taxonomy" id="553447"/>
    <lineage>
        <taxon>Bacteria</taxon>
        <taxon>Pseudomonadati</taxon>
        <taxon>Pseudomonadota</taxon>
        <taxon>Alphaproteobacteria</taxon>
        <taxon>Hyphomicrobiales</taxon>
        <taxon>Methylobacteriaceae</taxon>
        <taxon>Methylobacterium</taxon>
    </lineage>
</organism>
<feature type="coiled-coil region" evidence="1">
    <location>
        <begin position="3"/>
        <end position="50"/>
    </location>
</feature>
<dbReference type="AlphaFoldDB" id="A0A6L3SVM4"/>
<dbReference type="Pfam" id="PF07704">
    <property type="entry name" value="PSK_trans_fac"/>
    <property type="match status" value="1"/>
</dbReference>
<keyword evidence="1" id="KW-0175">Coiled coil</keyword>
<evidence type="ECO:0000313" key="3">
    <source>
        <dbReference type="Proteomes" id="UP000474159"/>
    </source>
</evidence>